<proteinExistence type="predicted"/>
<dbReference type="SUPFAM" id="SSF51126">
    <property type="entry name" value="Pectin lyase-like"/>
    <property type="match status" value="1"/>
</dbReference>
<keyword evidence="2" id="KW-1185">Reference proteome</keyword>
<dbReference type="RefSeq" id="WP_113034975.1">
    <property type="nucleotide sequence ID" value="NZ_QMFB01000026.1"/>
</dbReference>
<name>A0A329M422_9BACL</name>
<evidence type="ECO:0000313" key="2">
    <source>
        <dbReference type="Proteomes" id="UP000250369"/>
    </source>
</evidence>
<organism evidence="1 2">
    <name type="scientific">Paenibacillus contaminans</name>
    <dbReference type="NCBI Taxonomy" id="450362"/>
    <lineage>
        <taxon>Bacteria</taxon>
        <taxon>Bacillati</taxon>
        <taxon>Bacillota</taxon>
        <taxon>Bacilli</taxon>
        <taxon>Bacillales</taxon>
        <taxon>Paenibacillaceae</taxon>
        <taxon>Paenibacillus</taxon>
    </lineage>
</organism>
<evidence type="ECO:0008006" key="3">
    <source>
        <dbReference type="Google" id="ProtNLM"/>
    </source>
</evidence>
<accession>A0A329M422</accession>
<comment type="caution">
    <text evidence="1">The sequence shown here is derived from an EMBL/GenBank/DDBJ whole genome shotgun (WGS) entry which is preliminary data.</text>
</comment>
<dbReference type="OrthoDB" id="9810174at2"/>
<dbReference type="PROSITE" id="PS51318">
    <property type="entry name" value="TAT"/>
    <property type="match status" value="1"/>
</dbReference>
<dbReference type="AlphaFoldDB" id="A0A329M422"/>
<reference evidence="1 2" key="1">
    <citation type="journal article" date="2009" name="Int. J. Syst. Evol. Microbiol.">
        <title>Paenibacillus contaminans sp. nov., isolated from a contaminated laboratory plate.</title>
        <authorList>
            <person name="Chou J.H."/>
            <person name="Lee J.H."/>
            <person name="Lin M.C."/>
            <person name="Chang P.S."/>
            <person name="Arun A.B."/>
            <person name="Young C.C."/>
            <person name="Chen W.M."/>
        </authorList>
    </citation>
    <scope>NUCLEOTIDE SEQUENCE [LARGE SCALE GENOMIC DNA]</scope>
    <source>
        <strain evidence="1 2">CKOBP-6</strain>
    </source>
</reference>
<protein>
    <recommendedName>
        <fullName evidence="3">Pectate lyase superfamily protein domain-containing protein</fullName>
    </recommendedName>
</protein>
<dbReference type="InterPro" id="IPR011050">
    <property type="entry name" value="Pectin_lyase_fold/virulence"/>
</dbReference>
<dbReference type="EMBL" id="QMFB01000026">
    <property type="protein sequence ID" value="RAV14392.1"/>
    <property type="molecule type" value="Genomic_DNA"/>
</dbReference>
<dbReference type="InterPro" id="IPR012334">
    <property type="entry name" value="Pectin_lyas_fold"/>
</dbReference>
<dbReference type="Gene3D" id="2.160.20.10">
    <property type="entry name" value="Single-stranded right-handed beta-helix, Pectin lyase-like"/>
    <property type="match status" value="1"/>
</dbReference>
<dbReference type="InterPro" id="IPR006311">
    <property type="entry name" value="TAT_signal"/>
</dbReference>
<evidence type="ECO:0000313" key="1">
    <source>
        <dbReference type="EMBL" id="RAV14392.1"/>
    </source>
</evidence>
<sequence>MNSMDEREHVESSTLMSRRKLMASLGMAGAAIAAGGLLGREANAEGGSGSNARPAREIRAELEASSGASMVGFLQSGSAAVPRTVYSKLCETISVEDFGAVGDGVTDDTAALLSAAAYVNAIPNPDGVPVELVFTRTHYLFGTTLKFTRPVHLNGCRSAYMLYTGSGNAIQLGPDGLTGLTDTQKYYSVYGLNFRGGTTGGCAFYVAPWVIYPSFDKCRFDAFGGNESWAIFCQYNSWSIYVRDCEFWGSTPVDNDKRNFFKAAGVDLDGVTLDYWACRANIIDCWIYSGGYYAGGTAVWFSGWKSRIQGGGIEGPFTGVVIAAGCNDVELSGVYWESLFANTPAPRFLQLSAPSGDAYWPAHSTVKRLKIKDMYANMHNTDSLASNGRFALCAQNIKVIDLDIDGLTLVHSSKPIFELPDVAGHRGISYRDIKHDGNIGAETFLFETQYANTNRPGYGMTQHNYVKVPDFSAIVTGVTGAAAPLNDSFGIDGLTITSDGTGGSYSVTKVASDNTAGTSFELYRIGQQLSYGLFRCTAAPSGQTYYTVNFDIDAAPTELQGENCVLSFWAKANNAPVTLKAIHAFRMSGLLTEANNPQVVAVGDWKRYAMQISVQAFSPGFAAAAGEKQQVSIVLPAGVLFSLAIAGVVFNKGDVAIPLSCSR</sequence>
<dbReference type="Proteomes" id="UP000250369">
    <property type="component" value="Unassembled WGS sequence"/>
</dbReference>
<gene>
    <name evidence="1" type="ORF">DQG23_31345</name>
</gene>